<keyword evidence="3" id="KW-0418">Kinase</keyword>
<protein>
    <submittedName>
        <fullName evidence="3">Ser/Thr protein kinase RdoA (MazF antagonist)</fullName>
    </submittedName>
</protein>
<comment type="similarity">
    <text evidence="1">Belongs to the pseudomonas-type ThrB family.</text>
</comment>
<keyword evidence="3" id="KW-0808">Transferase</keyword>
<keyword evidence="4" id="KW-1185">Reference proteome</keyword>
<evidence type="ECO:0000259" key="2">
    <source>
        <dbReference type="Pfam" id="PF01636"/>
    </source>
</evidence>
<gene>
    <name evidence="3" type="ORF">DFP97_13012</name>
</gene>
<dbReference type="InterPro" id="IPR050249">
    <property type="entry name" value="Pseudomonas-type_ThrB"/>
</dbReference>
<dbReference type="Gene3D" id="3.90.1200.10">
    <property type="match status" value="1"/>
</dbReference>
<evidence type="ECO:0000313" key="4">
    <source>
        <dbReference type="Proteomes" id="UP000252415"/>
    </source>
</evidence>
<accession>A0A368VIV0</accession>
<sequence length="348" mass="41146">MYEFFRFDTDENRRSLLVRARKVALSALQQYDLEWERIQFIQLSDTITYKVETSTAECYLLRIHSERLSREEIRSELAFLQALNKSHDLNVPEGMASCNGSYVLEINTEEGYQCPYVTMMRWVEGEHASGEFTDSRVYSMGVMMGRLHEAATNFVPPSDFVRPQWGADSFRREMAKLERYYPRFLSDEAWRSYQAAAEKIVSELAGMQRNNHNYGLVHADLHSGNIVFNDDHPYPIDFGRCGYGYYLYDMAGTLLELYPKHRWMFIQGYESVRKLETDYVRYLECFFVMFMIENYCHHASDPRETSSLIDEQQYAQAYIREYLNDTRFLFNVIEPVKIDRSTIMDLRN</sequence>
<dbReference type="Gene3D" id="3.30.200.20">
    <property type="entry name" value="Phosphorylase Kinase, domain 1"/>
    <property type="match status" value="1"/>
</dbReference>
<dbReference type="AlphaFoldDB" id="A0A368VIV0"/>
<evidence type="ECO:0000256" key="1">
    <source>
        <dbReference type="ARBA" id="ARBA00038240"/>
    </source>
</evidence>
<dbReference type="SUPFAM" id="SSF56112">
    <property type="entry name" value="Protein kinase-like (PK-like)"/>
    <property type="match status" value="1"/>
</dbReference>
<feature type="domain" description="Aminoglycoside phosphotransferase" evidence="2">
    <location>
        <begin position="48"/>
        <end position="258"/>
    </location>
</feature>
<dbReference type="RefSeq" id="WP_114384144.1">
    <property type="nucleotide sequence ID" value="NZ_QPJD01000030.1"/>
</dbReference>
<dbReference type="PANTHER" id="PTHR21064:SF6">
    <property type="entry name" value="AMINOGLYCOSIDE PHOSPHOTRANSFERASE DOMAIN-CONTAINING PROTEIN"/>
    <property type="match status" value="1"/>
</dbReference>
<proteinExistence type="inferred from homology"/>
<dbReference type="InterPro" id="IPR011009">
    <property type="entry name" value="Kinase-like_dom_sf"/>
</dbReference>
<comment type="caution">
    <text evidence="3">The sequence shown here is derived from an EMBL/GenBank/DDBJ whole genome shotgun (WGS) entry which is preliminary data.</text>
</comment>
<name>A0A368VIV0_9BACL</name>
<dbReference type="Proteomes" id="UP000252415">
    <property type="component" value="Unassembled WGS sequence"/>
</dbReference>
<dbReference type="Pfam" id="PF01636">
    <property type="entry name" value="APH"/>
    <property type="match status" value="1"/>
</dbReference>
<reference evidence="3 4" key="1">
    <citation type="submission" date="2018-07" db="EMBL/GenBank/DDBJ databases">
        <title>Genomic Encyclopedia of Type Strains, Phase III (KMG-III): the genomes of soil and plant-associated and newly described type strains.</title>
        <authorList>
            <person name="Whitman W."/>
        </authorList>
    </citation>
    <scope>NUCLEOTIDE SEQUENCE [LARGE SCALE GENOMIC DNA]</scope>
    <source>
        <strain evidence="3 4">CECT 7506</strain>
    </source>
</reference>
<dbReference type="GO" id="GO:0019202">
    <property type="term" value="F:amino acid kinase activity"/>
    <property type="evidence" value="ECO:0007669"/>
    <property type="project" value="TreeGrafter"/>
</dbReference>
<evidence type="ECO:0000313" key="3">
    <source>
        <dbReference type="EMBL" id="RCW40633.1"/>
    </source>
</evidence>
<organism evidence="3 4">
    <name type="scientific">Paenibacillus prosopidis</name>
    <dbReference type="NCBI Taxonomy" id="630520"/>
    <lineage>
        <taxon>Bacteria</taxon>
        <taxon>Bacillati</taxon>
        <taxon>Bacillota</taxon>
        <taxon>Bacilli</taxon>
        <taxon>Bacillales</taxon>
        <taxon>Paenibacillaceae</taxon>
        <taxon>Paenibacillus</taxon>
    </lineage>
</organism>
<dbReference type="OrthoDB" id="4030632at2"/>
<dbReference type="PANTHER" id="PTHR21064">
    <property type="entry name" value="AMINOGLYCOSIDE PHOSPHOTRANSFERASE DOMAIN-CONTAINING PROTEIN-RELATED"/>
    <property type="match status" value="1"/>
</dbReference>
<dbReference type="EMBL" id="QPJD01000030">
    <property type="protein sequence ID" value="RCW40633.1"/>
    <property type="molecule type" value="Genomic_DNA"/>
</dbReference>
<dbReference type="InterPro" id="IPR002575">
    <property type="entry name" value="Aminoglycoside_PTrfase"/>
</dbReference>